<dbReference type="Proteomes" id="UP000824037">
    <property type="component" value="Unassembled WGS sequence"/>
</dbReference>
<accession>A0A9D2EBP9</accession>
<feature type="compositionally biased region" description="Low complexity" evidence="6">
    <location>
        <begin position="293"/>
        <end position="307"/>
    </location>
</feature>
<name>A0A9D2EBP9_9MICO</name>
<protein>
    <submittedName>
        <fullName evidence="9">RDD family protein</fullName>
    </submittedName>
</protein>
<sequence>MTENRRYAGAVVPRRLAAYGIDLAAVLILAGGGYLLTQGYLLSIVLAVEVLIVQVAWEARTGCTLGQWLLGLRTVQLGELRAPGLRRAVLRGLILLAGHLVAVGQIVMLASSGWDRSGHRQGWHDKVTGVRVIDLHRAAAATTRSRFAPGTQGGQGEPALVGAGAPVDASAAGQWSPPPMPAGSAPMGAPAAHGHQHQPYAGHPYAAQAGPPQGYAPGPGIPSPQTGVGPGPVPQGPVQHAPVPPPPVPPPASEVPEATQSGTSALDFTYAEPPEGFAEAVRSARAEREAEEAAAQQQPAPGEQSPADQPSHRAPSAASPEEDVPDETQVPALRGLLLENGETVNVLGGGYIGRAPRSPDEDADAQLVAVPDPERSLSRTHARFGLVGGDLWLEDLGSANGTTVQMADGRQAHLTPHQRVALPVGTVVLLGTRRVTVTDGSDHTS</sequence>
<feature type="compositionally biased region" description="Low complexity" evidence="6">
    <location>
        <begin position="182"/>
        <end position="227"/>
    </location>
</feature>
<gene>
    <name evidence="9" type="ORF">H9815_01330</name>
</gene>
<comment type="caution">
    <text evidence="9">The sequence shown here is derived from an EMBL/GenBank/DDBJ whole genome shotgun (WGS) entry which is preliminary data.</text>
</comment>
<dbReference type="Pfam" id="PF00498">
    <property type="entry name" value="FHA"/>
    <property type="match status" value="1"/>
</dbReference>
<evidence type="ECO:0000313" key="10">
    <source>
        <dbReference type="Proteomes" id="UP000824037"/>
    </source>
</evidence>
<dbReference type="GO" id="GO:0016020">
    <property type="term" value="C:membrane"/>
    <property type="evidence" value="ECO:0007669"/>
    <property type="project" value="UniProtKB-SubCell"/>
</dbReference>
<reference evidence="9" key="2">
    <citation type="submission" date="2021-04" db="EMBL/GenBank/DDBJ databases">
        <authorList>
            <person name="Gilroy R."/>
        </authorList>
    </citation>
    <scope>NUCLEOTIDE SEQUENCE</scope>
    <source>
        <strain evidence="9">ChiGjej4B4-7305</strain>
    </source>
</reference>
<evidence type="ECO:0000256" key="3">
    <source>
        <dbReference type="ARBA" id="ARBA00022692"/>
    </source>
</evidence>
<dbReference type="CDD" id="cd00060">
    <property type="entry name" value="FHA"/>
    <property type="match status" value="1"/>
</dbReference>
<dbReference type="PROSITE" id="PS50006">
    <property type="entry name" value="FHA_DOMAIN"/>
    <property type="match status" value="1"/>
</dbReference>
<dbReference type="InterPro" id="IPR000253">
    <property type="entry name" value="FHA_dom"/>
</dbReference>
<dbReference type="InterPro" id="IPR010432">
    <property type="entry name" value="RDD"/>
</dbReference>
<evidence type="ECO:0000256" key="7">
    <source>
        <dbReference type="SAM" id="Phobius"/>
    </source>
</evidence>
<feature type="domain" description="FHA" evidence="8">
    <location>
        <begin position="350"/>
        <end position="405"/>
    </location>
</feature>
<evidence type="ECO:0000313" key="9">
    <source>
        <dbReference type="EMBL" id="HIZ34391.1"/>
    </source>
</evidence>
<proteinExistence type="predicted"/>
<dbReference type="AlphaFoldDB" id="A0A9D2EBP9"/>
<dbReference type="Gene3D" id="2.60.200.20">
    <property type="match status" value="1"/>
</dbReference>
<evidence type="ECO:0000259" key="8">
    <source>
        <dbReference type="PROSITE" id="PS50006"/>
    </source>
</evidence>
<feature type="transmembrane region" description="Helical" evidence="7">
    <location>
        <begin position="16"/>
        <end position="34"/>
    </location>
</feature>
<evidence type="ECO:0000256" key="4">
    <source>
        <dbReference type="ARBA" id="ARBA00022989"/>
    </source>
</evidence>
<dbReference type="Pfam" id="PF06271">
    <property type="entry name" value="RDD"/>
    <property type="match status" value="1"/>
</dbReference>
<evidence type="ECO:0000256" key="2">
    <source>
        <dbReference type="ARBA" id="ARBA00022553"/>
    </source>
</evidence>
<keyword evidence="3 7" id="KW-0812">Transmembrane</keyword>
<feature type="region of interest" description="Disordered" evidence="6">
    <location>
        <begin position="277"/>
        <end position="327"/>
    </location>
</feature>
<keyword evidence="2" id="KW-0597">Phosphoprotein</keyword>
<feature type="region of interest" description="Disordered" evidence="6">
    <location>
        <begin position="143"/>
        <end position="261"/>
    </location>
</feature>
<evidence type="ECO:0000256" key="5">
    <source>
        <dbReference type="ARBA" id="ARBA00023136"/>
    </source>
</evidence>
<keyword evidence="5 7" id="KW-0472">Membrane</keyword>
<feature type="compositionally biased region" description="Pro residues" evidence="6">
    <location>
        <begin position="242"/>
        <end position="253"/>
    </location>
</feature>
<dbReference type="SUPFAM" id="SSF49879">
    <property type="entry name" value="SMAD/FHA domain"/>
    <property type="match status" value="1"/>
</dbReference>
<evidence type="ECO:0000256" key="1">
    <source>
        <dbReference type="ARBA" id="ARBA00004141"/>
    </source>
</evidence>
<keyword evidence="4 7" id="KW-1133">Transmembrane helix</keyword>
<dbReference type="InterPro" id="IPR008984">
    <property type="entry name" value="SMAD_FHA_dom_sf"/>
</dbReference>
<organism evidence="9 10">
    <name type="scientific">Candidatus Ruania gallistercoris</name>
    <dbReference type="NCBI Taxonomy" id="2838746"/>
    <lineage>
        <taxon>Bacteria</taxon>
        <taxon>Bacillati</taxon>
        <taxon>Actinomycetota</taxon>
        <taxon>Actinomycetes</taxon>
        <taxon>Micrococcales</taxon>
        <taxon>Ruaniaceae</taxon>
        <taxon>Ruania</taxon>
    </lineage>
</organism>
<evidence type="ECO:0000256" key="6">
    <source>
        <dbReference type="SAM" id="MobiDB-lite"/>
    </source>
</evidence>
<comment type="subcellular location">
    <subcellularLocation>
        <location evidence="1">Membrane</location>
        <topology evidence="1">Multi-pass membrane protein</topology>
    </subcellularLocation>
</comment>
<dbReference type="EMBL" id="DXBY01000026">
    <property type="protein sequence ID" value="HIZ34391.1"/>
    <property type="molecule type" value="Genomic_DNA"/>
</dbReference>
<reference evidence="9" key="1">
    <citation type="journal article" date="2021" name="PeerJ">
        <title>Extensive microbial diversity within the chicken gut microbiome revealed by metagenomics and culture.</title>
        <authorList>
            <person name="Gilroy R."/>
            <person name="Ravi A."/>
            <person name="Getino M."/>
            <person name="Pursley I."/>
            <person name="Horton D.L."/>
            <person name="Alikhan N.F."/>
            <person name="Baker D."/>
            <person name="Gharbi K."/>
            <person name="Hall N."/>
            <person name="Watson M."/>
            <person name="Adriaenssens E.M."/>
            <person name="Foster-Nyarko E."/>
            <person name="Jarju S."/>
            <person name="Secka A."/>
            <person name="Antonio M."/>
            <person name="Oren A."/>
            <person name="Chaudhuri R.R."/>
            <person name="La Ragione R."/>
            <person name="Hildebrand F."/>
            <person name="Pallen M.J."/>
        </authorList>
    </citation>
    <scope>NUCLEOTIDE SEQUENCE</scope>
    <source>
        <strain evidence="9">ChiGjej4B4-7305</strain>
    </source>
</reference>